<evidence type="ECO:0000259" key="1">
    <source>
        <dbReference type="Pfam" id="PF05699"/>
    </source>
</evidence>
<dbReference type="InParanoid" id="A0A1X7SPE2"/>
<dbReference type="Pfam" id="PF05699">
    <property type="entry name" value="Dimer_Tnp_hAT"/>
    <property type="match status" value="1"/>
</dbReference>
<feature type="domain" description="HAT C-terminal dimerisation" evidence="1">
    <location>
        <begin position="47"/>
        <end position="90"/>
    </location>
</feature>
<dbReference type="GO" id="GO:0046983">
    <property type="term" value="F:protein dimerization activity"/>
    <property type="evidence" value="ECO:0007669"/>
    <property type="project" value="InterPro"/>
</dbReference>
<proteinExistence type="predicted"/>
<dbReference type="EnsemblMetazoa" id="Aqu2.1.03926_001">
    <property type="protein sequence ID" value="Aqu2.1.03926_001"/>
    <property type="gene ID" value="Aqu2.1.03926"/>
</dbReference>
<name>A0A1X7SPE2_AMPQE</name>
<sequence>MYKEDLPSPECFTTEIETWKVKWQEHSTNYGNASLPDSPRGTLPQTSEMYPSIKVLLTILATLPVTTCSAERSFSSLKRTKTSIRSSMTTTRLTDKPDRLLHVFRDIEVDLPSAIDEFACRHPRRLQMSDVLSD</sequence>
<dbReference type="OrthoDB" id="5955131at2759"/>
<evidence type="ECO:0000313" key="3">
    <source>
        <dbReference type="Proteomes" id="UP000007879"/>
    </source>
</evidence>
<accession>A0A1X7SPE2</accession>
<organism evidence="2">
    <name type="scientific">Amphimedon queenslandica</name>
    <name type="common">Sponge</name>
    <dbReference type="NCBI Taxonomy" id="400682"/>
    <lineage>
        <taxon>Eukaryota</taxon>
        <taxon>Metazoa</taxon>
        <taxon>Porifera</taxon>
        <taxon>Demospongiae</taxon>
        <taxon>Heteroscleromorpha</taxon>
        <taxon>Haplosclerida</taxon>
        <taxon>Niphatidae</taxon>
        <taxon>Amphimedon</taxon>
    </lineage>
</organism>
<reference evidence="2" key="2">
    <citation type="submission" date="2017-05" db="UniProtKB">
        <authorList>
            <consortium name="EnsemblMetazoa"/>
        </authorList>
    </citation>
    <scope>IDENTIFICATION</scope>
</reference>
<dbReference type="STRING" id="400682.A0A1X7SPE2"/>
<reference evidence="3" key="1">
    <citation type="journal article" date="2010" name="Nature">
        <title>The Amphimedon queenslandica genome and the evolution of animal complexity.</title>
        <authorList>
            <person name="Srivastava M."/>
            <person name="Simakov O."/>
            <person name="Chapman J."/>
            <person name="Fahey B."/>
            <person name="Gauthier M.E."/>
            <person name="Mitros T."/>
            <person name="Richards G.S."/>
            <person name="Conaco C."/>
            <person name="Dacre M."/>
            <person name="Hellsten U."/>
            <person name="Larroux C."/>
            <person name="Putnam N.H."/>
            <person name="Stanke M."/>
            <person name="Adamska M."/>
            <person name="Darling A."/>
            <person name="Degnan S.M."/>
            <person name="Oakley T.H."/>
            <person name="Plachetzki D.C."/>
            <person name="Zhai Y."/>
            <person name="Adamski M."/>
            <person name="Calcino A."/>
            <person name="Cummins S.F."/>
            <person name="Goodstein D.M."/>
            <person name="Harris C."/>
            <person name="Jackson D.J."/>
            <person name="Leys S.P."/>
            <person name="Shu S."/>
            <person name="Woodcroft B.J."/>
            <person name="Vervoort M."/>
            <person name="Kosik K.S."/>
            <person name="Manning G."/>
            <person name="Degnan B.M."/>
            <person name="Rokhsar D.S."/>
        </authorList>
    </citation>
    <scope>NUCLEOTIDE SEQUENCE [LARGE SCALE GENOMIC DNA]</scope>
</reference>
<evidence type="ECO:0000313" key="2">
    <source>
        <dbReference type="EnsemblMetazoa" id="Aqu2.1.03926_001"/>
    </source>
</evidence>
<gene>
    <name evidence="2" type="primary">105315998</name>
</gene>
<dbReference type="KEGG" id="aqu:105315998"/>
<dbReference type="OMA" id="WRQANDK"/>
<dbReference type="EnsemblMetazoa" id="XM_011410784.1">
    <property type="protein sequence ID" value="XP_011409086.1"/>
    <property type="gene ID" value="LOC105315998"/>
</dbReference>
<dbReference type="PANTHER" id="PTHR46289">
    <property type="entry name" value="52 KDA REPRESSOR OF THE INHIBITOR OF THE PROTEIN KINASE-LIKE PROTEIN-RELATED"/>
    <property type="match status" value="1"/>
</dbReference>
<dbReference type="Proteomes" id="UP000007879">
    <property type="component" value="Unassembled WGS sequence"/>
</dbReference>
<keyword evidence="3" id="KW-1185">Reference proteome</keyword>
<dbReference type="PANTHER" id="PTHR46289:SF14">
    <property type="entry name" value="DUF4371 DOMAIN-CONTAINING PROTEIN"/>
    <property type="match status" value="1"/>
</dbReference>
<dbReference type="InterPro" id="IPR008906">
    <property type="entry name" value="HATC_C_dom"/>
</dbReference>
<protein>
    <recommendedName>
        <fullName evidence="1">HAT C-terminal dimerisation domain-containing protein</fullName>
    </recommendedName>
</protein>
<dbReference type="InterPro" id="IPR052958">
    <property type="entry name" value="IFN-induced_PKR_regulator"/>
</dbReference>
<dbReference type="AlphaFoldDB" id="A0A1X7SPE2"/>